<dbReference type="PROSITE" id="PS00125">
    <property type="entry name" value="SER_THR_PHOSPHATASE"/>
    <property type="match status" value="1"/>
</dbReference>
<protein>
    <submittedName>
        <fullName evidence="2">Bis(5'-nucleosyl)-tetraphosphatase, symmetrical</fullName>
    </submittedName>
</protein>
<reference evidence="2 3" key="1">
    <citation type="submission" date="2018-01" db="EMBL/GenBank/DDBJ databases">
        <title>Harnessing the power of phylogenomics to disentangle the directionality and signatures of interkingdom host jumping in the parasitic fungal genus Tolypocladium.</title>
        <authorList>
            <person name="Quandt C.A."/>
            <person name="Patterson W."/>
            <person name="Spatafora J.W."/>
        </authorList>
    </citation>
    <scope>NUCLEOTIDE SEQUENCE [LARGE SCALE GENOMIC DNA]</scope>
    <source>
        <strain evidence="2 3">NRBC 100945</strain>
    </source>
</reference>
<comment type="caution">
    <text evidence="2">The sequence shown here is derived from an EMBL/GenBank/DDBJ whole genome shotgun (WGS) entry which is preliminary data.</text>
</comment>
<dbReference type="PANTHER" id="PTHR42850">
    <property type="entry name" value="METALLOPHOSPHOESTERASE"/>
    <property type="match status" value="1"/>
</dbReference>
<dbReference type="GO" id="GO:0016791">
    <property type="term" value="F:phosphatase activity"/>
    <property type="evidence" value="ECO:0007669"/>
    <property type="project" value="TreeGrafter"/>
</dbReference>
<name>A0A2S4L1J6_9HYPO</name>
<dbReference type="EMBL" id="PKSG01000337">
    <property type="protein sequence ID" value="POR36330.1"/>
    <property type="molecule type" value="Genomic_DNA"/>
</dbReference>
<feature type="non-terminal residue" evidence="2">
    <location>
        <position position="170"/>
    </location>
</feature>
<dbReference type="GO" id="GO:0000298">
    <property type="term" value="F:endopolyphosphatase activity"/>
    <property type="evidence" value="ECO:0007669"/>
    <property type="project" value="TreeGrafter"/>
</dbReference>
<feature type="domain" description="Serine/threonine specific protein phosphatases" evidence="1">
    <location>
        <begin position="147"/>
        <end position="152"/>
    </location>
</feature>
<dbReference type="STRING" id="94208.A0A2S4L1J6"/>
<sequence>MSWHLGLSQLRQPLVLATVVFLLIFSAASCIVRLWAVSYMREAAATAIHTGPADLSMSYGEFARPGMDGLTLMASLPAEYVPTEDNGRRLVVVGDIHGMDAELARLLEHVKFSRATDHLVAVGDMVNKGPDSTAVVSRLMALDASAVRGNHEDRVLLARAEADGRDGASA</sequence>
<dbReference type="InterPro" id="IPR004843">
    <property type="entry name" value="Calcineurin-like_PHP"/>
</dbReference>
<evidence type="ECO:0000313" key="2">
    <source>
        <dbReference type="EMBL" id="POR36330.1"/>
    </source>
</evidence>
<evidence type="ECO:0000313" key="3">
    <source>
        <dbReference type="Proteomes" id="UP000237481"/>
    </source>
</evidence>
<dbReference type="InterPro" id="IPR006186">
    <property type="entry name" value="Ser/Thr-sp_prot-phosphatase"/>
</dbReference>
<gene>
    <name evidence="2" type="ORF">TPAR_03471</name>
</gene>
<dbReference type="SUPFAM" id="SSF56300">
    <property type="entry name" value="Metallo-dependent phosphatases"/>
    <property type="match status" value="1"/>
</dbReference>
<organism evidence="2 3">
    <name type="scientific">Tolypocladium paradoxum</name>
    <dbReference type="NCBI Taxonomy" id="94208"/>
    <lineage>
        <taxon>Eukaryota</taxon>
        <taxon>Fungi</taxon>
        <taxon>Dikarya</taxon>
        <taxon>Ascomycota</taxon>
        <taxon>Pezizomycotina</taxon>
        <taxon>Sordariomycetes</taxon>
        <taxon>Hypocreomycetidae</taxon>
        <taxon>Hypocreales</taxon>
        <taxon>Ophiocordycipitaceae</taxon>
        <taxon>Tolypocladium</taxon>
    </lineage>
</organism>
<dbReference type="AlphaFoldDB" id="A0A2S4L1J6"/>
<evidence type="ECO:0000259" key="1">
    <source>
        <dbReference type="PROSITE" id="PS00125"/>
    </source>
</evidence>
<proteinExistence type="predicted"/>
<dbReference type="Proteomes" id="UP000237481">
    <property type="component" value="Unassembled WGS sequence"/>
</dbReference>
<dbReference type="GO" id="GO:0006798">
    <property type="term" value="P:polyphosphate catabolic process"/>
    <property type="evidence" value="ECO:0007669"/>
    <property type="project" value="TreeGrafter"/>
</dbReference>
<dbReference type="InterPro" id="IPR029052">
    <property type="entry name" value="Metallo-depent_PP-like"/>
</dbReference>
<dbReference type="GO" id="GO:0005737">
    <property type="term" value="C:cytoplasm"/>
    <property type="evidence" value="ECO:0007669"/>
    <property type="project" value="TreeGrafter"/>
</dbReference>
<dbReference type="Pfam" id="PF00149">
    <property type="entry name" value="Metallophos"/>
    <property type="match status" value="1"/>
</dbReference>
<dbReference type="PANTHER" id="PTHR42850:SF4">
    <property type="entry name" value="ZINC-DEPENDENT ENDOPOLYPHOSPHATASE"/>
    <property type="match status" value="1"/>
</dbReference>
<keyword evidence="3" id="KW-1185">Reference proteome</keyword>
<accession>A0A2S4L1J6</accession>
<dbReference type="Gene3D" id="3.60.21.10">
    <property type="match status" value="1"/>
</dbReference>
<dbReference type="InterPro" id="IPR050126">
    <property type="entry name" value="Ap4A_hydrolase"/>
</dbReference>
<dbReference type="OrthoDB" id="10267127at2759"/>